<protein>
    <recommendedName>
        <fullName evidence="10">trypsin</fullName>
        <ecNumber evidence="10">3.4.21.4</ecNumber>
    </recommendedName>
</protein>
<sequence length="268" mass="28590">MELLGKLLMSLLIQLLLISLARSEQEREETTTSRPLLPIRPRIVGGRRASAGQFGHQVSVRFFGRHICGGSIISASYVLTAAHCIQFGQDVTDPSRLAVQAGSLKLNSYAVYVDVAAIEVHPQYLNGGQGYDIALLRLARPLSLNANIVAIPLAEADPPVDSVVHISGWGAIYHGGPTSNDLLYVQVRSIARSDCTLRYYGRLPATTMCLLHGANLGACHGDSGGPAVYGGRLVGVASFVLGACGREAPDGYESIATLRSWIISHSDL</sequence>
<dbReference type="PANTHER" id="PTHR24276">
    <property type="entry name" value="POLYSERASE-RELATED"/>
    <property type="match status" value="1"/>
</dbReference>
<organism evidence="13 14">
    <name type="scientific">Drosophila navojoa</name>
    <name type="common">Fruit fly</name>
    <dbReference type="NCBI Taxonomy" id="7232"/>
    <lineage>
        <taxon>Eukaryota</taxon>
        <taxon>Metazoa</taxon>
        <taxon>Ecdysozoa</taxon>
        <taxon>Arthropoda</taxon>
        <taxon>Hexapoda</taxon>
        <taxon>Insecta</taxon>
        <taxon>Pterygota</taxon>
        <taxon>Neoptera</taxon>
        <taxon>Endopterygota</taxon>
        <taxon>Diptera</taxon>
        <taxon>Brachycera</taxon>
        <taxon>Muscomorpha</taxon>
        <taxon>Ephydroidea</taxon>
        <taxon>Drosophilidae</taxon>
        <taxon>Drosophila</taxon>
    </lineage>
</organism>
<reference evidence="13 14" key="1">
    <citation type="journal article" date="2019" name="J. Hered.">
        <title>An Improved Genome Assembly for Drosophila navojoa, the Basal Species in the mojavensis Cluster.</title>
        <authorList>
            <person name="Vanderlinde T."/>
            <person name="Dupim E.G."/>
            <person name="Nazario-Yepiz N.O."/>
            <person name="Carvalho A.B."/>
        </authorList>
    </citation>
    <scope>NUCLEOTIDE SEQUENCE [LARGE SCALE GENOMIC DNA]</scope>
    <source>
        <strain evidence="13">Navoj_Jal97</strain>
        <tissue evidence="13">Whole organism</tissue>
    </source>
</reference>
<comment type="caution">
    <text evidence="13">The sequence shown here is derived from an EMBL/GenBank/DDBJ whole genome shotgun (WGS) entry which is preliminary data.</text>
</comment>
<accession>A0A484B126</accession>
<dbReference type="Gene3D" id="2.40.10.10">
    <property type="entry name" value="Trypsin-like serine proteases"/>
    <property type="match status" value="1"/>
</dbReference>
<dbReference type="InterPro" id="IPR050430">
    <property type="entry name" value="Peptidase_S1"/>
</dbReference>
<dbReference type="AlphaFoldDB" id="A0A484B126"/>
<feature type="domain" description="Peptidase S1" evidence="12">
    <location>
        <begin position="43"/>
        <end position="267"/>
    </location>
</feature>
<evidence type="ECO:0000256" key="4">
    <source>
        <dbReference type="ARBA" id="ARBA00022729"/>
    </source>
</evidence>
<evidence type="ECO:0000256" key="6">
    <source>
        <dbReference type="ARBA" id="ARBA00022825"/>
    </source>
</evidence>
<dbReference type="PROSITE" id="PS50240">
    <property type="entry name" value="TRYPSIN_DOM"/>
    <property type="match status" value="1"/>
</dbReference>
<keyword evidence="5" id="KW-0378">Hydrolase</keyword>
<evidence type="ECO:0000256" key="9">
    <source>
        <dbReference type="ARBA" id="ARBA00036320"/>
    </source>
</evidence>
<dbReference type="PRINTS" id="PR00722">
    <property type="entry name" value="CHYMOTRYPSIN"/>
</dbReference>
<dbReference type="InterPro" id="IPR018114">
    <property type="entry name" value="TRYPSIN_HIS"/>
</dbReference>
<dbReference type="Proteomes" id="UP000295192">
    <property type="component" value="Unassembled WGS sequence"/>
</dbReference>
<gene>
    <name evidence="13" type="ORF">AWZ03_011218</name>
</gene>
<evidence type="ECO:0000256" key="2">
    <source>
        <dbReference type="ARBA" id="ARBA00007664"/>
    </source>
</evidence>
<evidence type="ECO:0000256" key="7">
    <source>
        <dbReference type="ARBA" id="ARBA00023145"/>
    </source>
</evidence>
<dbReference type="InterPro" id="IPR001254">
    <property type="entry name" value="Trypsin_dom"/>
</dbReference>
<keyword evidence="3" id="KW-0645">Protease</keyword>
<dbReference type="Pfam" id="PF00089">
    <property type="entry name" value="Trypsin"/>
    <property type="match status" value="1"/>
</dbReference>
<evidence type="ECO:0000313" key="14">
    <source>
        <dbReference type="Proteomes" id="UP000295192"/>
    </source>
</evidence>
<evidence type="ECO:0000256" key="5">
    <source>
        <dbReference type="ARBA" id="ARBA00022801"/>
    </source>
</evidence>
<proteinExistence type="inferred from homology"/>
<evidence type="ECO:0000259" key="12">
    <source>
        <dbReference type="PROSITE" id="PS50240"/>
    </source>
</evidence>
<dbReference type="OrthoDB" id="60866at2759"/>
<dbReference type="InterPro" id="IPR001314">
    <property type="entry name" value="Peptidase_S1A"/>
</dbReference>
<dbReference type="FunFam" id="2.40.10.10:FF:000034">
    <property type="entry name" value="Eupolytin"/>
    <property type="match status" value="1"/>
</dbReference>
<evidence type="ECO:0000256" key="8">
    <source>
        <dbReference type="ARBA" id="ARBA00023157"/>
    </source>
</evidence>
<evidence type="ECO:0000256" key="11">
    <source>
        <dbReference type="SAM" id="SignalP"/>
    </source>
</evidence>
<dbReference type="KEGG" id="dnv:108656680"/>
<dbReference type="PANTHER" id="PTHR24276:SF91">
    <property type="entry name" value="AT26814P-RELATED"/>
    <property type="match status" value="1"/>
</dbReference>
<comment type="subcellular location">
    <subcellularLocation>
        <location evidence="1">Secreted</location>
        <location evidence="1">Extracellular space</location>
    </subcellularLocation>
</comment>
<feature type="chain" id="PRO_5019844294" description="trypsin" evidence="11">
    <location>
        <begin position="24"/>
        <end position="268"/>
    </location>
</feature>
<evidence type="ECO:0000256" key="3">
    <source>
        <dbReference type="ARBA" id="ARBA00022670"/>
    </source>
</evidence>
<dbReference type="EMBL" id="LSRL02000242">
    <property type="protein sequence ID" value="TDG42364.1"/>
    <property type="molecule type" value="Genomic_DNA"/>
</dbReference>
<comment type="catalytic activity">
    <reaction evidence="9">
        <text>Preferential cleavage: Arg-|-Xaa, Lys-|-Xaa.</text>
        <dbReference type="EC" id="3.4.21.4"/>
    </reaction>
</comment>
<keyword evidence="6" id="KW-0720">Serine protease</keyword>
<dbReference type="STRING" id="7232.A0A484B126"/>
<dbReference type="GO" id="GO:0006508">
    <property type="term" value="P:proteolysis"/>
    <property type="evidence" value="ECO:0007669"/>
    <property type="project" value="UniProtKB-KW"/>
</dbReference>
<evidence type="ECO:0000256" key="1">
    <source>
        <dbReference type="ARBA" id="ARBA00004239"/>
    </source>
</evidence>
<keyword evidence="7" id="KW-0865">Zymogen</keyword>
<dbReference type="InterPro" id="IPR043504">
    <property type="entry name" value="Peptidase_S1_PA_chymotrypsin"/>
</dbReference>
<dbReference type="EC" id="3.4.21.4" evidence="10"/>
<keyword evidence="14" id="KW-1185">Reference proteome</keyword>
<dbReference type="SUPFAM" id="SSF50494">
    <property type="entry name" value="Trypsin-like serine proteases"/>
    <property type="match status" value="1"/>
</dbReference>
<keyword evidence="8" id="KW-1015">Disulfide bond</keyword>
<dbReference type="PROSITE" id="PS00134">
    <property type="entry name" value="TRYPSIN_HIS"/>
    <property type="match status" value="1"/>
</dbReference>
<dbReference type="GO" id="GO:0005576">
    <property type="term" value="C:extracellular region"/>
    <property type="evidence" value="ECO:0007669"/>
    <property type="project" value="UniProtKB-SubCell"/>
</dbReference>
<feature type="signal peptide" evidence="11">
    <location>
        <begin position="1"/>
        <end position="23"/>
    </location>
</feature>
<dbReference type="OMA" id="LPETTMC"/>
<dbReference type="SMART" id="SM00020">
    <property type="entry name" value="Tryp_SPc"/>
    <property type="match status" value="1"/>
</dbReference>
<dbReference type="CDD" id="cd00190">
    <property type="entry name" value="Tryp_SPc"/>
    <property type="match status" value="1"/>
</dbReference>
<keyword evidence="4 11" id="KW-0732">Signal</keyword>
<dbReference type="GO" id="GO:0004252">
    <property type="term" value="F:serine-type endopeptidase activity"/>
    <property type="evidence" value="ECO:0007669"/>
    <property type="project" value="UniProtKB-EC"/>
</dbReference>
<comment type="similarity">
    <text evidence="2">Belongs to the peptidase S1 family.</text>
</comment>
<dbReference type="InterPro" id="IPR009003">
    <property type="entry name" value="Peptidase_S1_PA"/>
</dbReference>
<name>A0A484B126_DRONA</name>
<evidence type="ECO:0000313" key="13">
    <source>
        <dbReference type="EMBL" id="TDG42364.1"/>
    </source>
</evidence>
<evidence type="ECO:0000256" key="10">
    <source>
        <dbReference type="ARBA" id="ARBA00038868"/>
    </source>
</evidence>